<evidence type="ECO:0000313" key="2">
    <source>
        <dbReference type="Proteomes" id="UP000305067"/>
    </source>
</evidence>
<protein>
    <submittedName>
        <fullName evidence="1">Uncharacterized protein</fullName>
    </submittedName>
</protein>
<accession>A0A5C3QLN2</accession>
<reference evidence="1 2" key="1">
    <citation type="journal article" date="2019" name="Nat. Ecol. Evol.">
        <title>Megaphylogeny resolves global patterns of mushroom evolution.</title>
        <authorList>
            <person name="Varga T."/>
            <person name="Krizsan K."/>
            <person name="Foldi C."/>
            <person name="Dima B."/>
            <person name="Sanchez-Garcia M."/>
            <person name="Sanchez-Ramirez S."/>
            <person name="Szollosi G.J."/>
            <person name="Szarkandi J.G."/>
            <person name="Papp V."/>
            <person name="Albert L."/>
            <person name="Andreopoulos W."/>
            <person name="Angelini C."/>
            <person name="Antonin V."/>
            <person name="Barry K.W."/>
            <person name="Bougher N.L."/>
            <person name="Buchanan P."/>
            <person name="Buyck B."/>
            <person name="Bense V."/>
            <person name="Catcheside P."/>
            <person name="Chovatia M."/>
            <person name="Cooper J."/>
            <person name="Damon W."/>
            <person name="Desjardin D."/>
            <person name="Finy P."/>
            <person name="Geml J."/>
            <person name="Haridas S."/>
            <person name="Hughes K."/>
            <person name="Justo A."/>
            <person name="Karasinski D."/>
            <person name="Kautmanova I."/>
            <person name="Kiss B."/>
            <person name="Kocsube S."/>
            <person name="Kotiranta H."/>
            <person name="LaButti K.M."/>
            <person name="Lechner B.E."/>
            <person name="Liimatainen K."/>
            <person name="Lipzen A."/>
            <person name="Lukacs Z."/>
            <person name="Mihaltcheva S."/>
            <person name="Morgado L.N."/>
            <person name="Niskanen T."/>
            <person name="Noordeloos M.E."/>
            <person name="Ohm R.A."/>
            <person name="Ortiz-Santana B."/>
            <person name="Ovrebo C."/>
            <person name="Racz N."/>
            <person name="Riley R."/>
            <person name="Savchenko A."/>
            <person name="Shiryaev A."/>
            <person name="Soop K."/>
            <person name="Spirin V."/>
            <person name="Szebenyi C."/>
            <person name="Tomsovsky M."/>
            <person name="Tulloss R.E."/>
            <person name="Uehling J."/>
            <person name="Grigoriev I.V."/>
            <person name="Vagvolgyi C."/>
            <person name="Papp T."/>
            <person name="Martin F.M."/>
            <person name="Miettinen O."/>
            <person name="Hibbett D.S."/>
            <person name="Nagy L.G."/>
        </authorList>
    </citation>
    <scope>NUCLEOTIDE SEQUENCE [LARGE SCALE GENOMIC DNA]</scope>
    <source>
        <strain evidence="1 2">CBS 309.79</strain>
    </source>
</reference>
<dbReference type="Proteomes" id="UP000305067">
    <property type="component" value="Unassembled WGS sequence"/>
</dbReference>
<organism evidence="1 2">
    <name type="scientific">Pterulicium gracile</name>
    <dbReference type="NCBI Taxonomy" id="1884261"/>
    <lineage>
        <taxon>Eukaryota</taxon>
        <taxon>Fungi</taxon>
        <taxon>Dikarya</taxon>
        <taxon>Basidiomycota</taxon>
        <taxon>Agaricomycotina</taxon>
        <taxon>Agaricomycetes</taxon>
        <taxon>Agaricomycetidae</taxon>
        <taxon>Agaricales</taxon>
        <taxon>Pleurotineae</taxon>
        <taxon>Pterulaceae</taxon>
        <taxon>Pterulicium</taxon>
    </lineage>
</organism>
<proteinExistence type="predicted"/>
<evidence type="ECO:0000313" key="1">
    <source>
        <dbReference type="EMBL" id="TFL01109.1"/>
    </source>
</evidence>
<dbReference type="AlphaFoldDB" id="A0A5C3QLN2"/>
<keyword evidence="2" id="KW-1185">Reference proteome</keyword>
<dbReference type="EMBL" id="ML178826">
    <property type="protein sequence ID" value="TFL01109.1"/>
    <property type="molecule type" value="Genomic_DNA"/>
</dbReference>
<name>A0A5C3QLN2_9AGAR</name>
<sequence length="268" mass="28331">MDANTVEHNINQSASAGASVFTRSTPVSSKYGFSELWDGGEEMSLPVEQALAANDISALDATMETMRTISSTVLGEAMLGAALVAVSTIAGQNATDTSPRKTSALDAPSSLPSTRKQIALCTPAASGLVVHRTPELPFVELEYIVGAEQLLTSSTELVLDTAASLLDHLPEASVISELPLIEDTQGLFVFDTPYFTQAPGAPGSGAITSEHRSINPGTIHPHIISQQLLDGTIDPHSPELHGGFNFSTELLSLATLLTGFRPFWTWTI</sequence>
<gene>
    <name evidence="1" type="ORF">BDV98DRAFT_568473</name>
</gene>